<evidence type="ECO:0000256" key="1">
    <source>
        <dbReference type="SAM" id="Phobius"/>
    </source>
</evidence>
<dbReference type="PANTHER" id="PTHR40763:SF5">
    <property type="entry name" value="MEMBRANE PROTEIN"/>
    <property type="match status" value="1"/>
</dbReference>
<name>A0A975SVC3_9ACTN</name>
<dbReference type="KEGG" id="nps:KRR39_13145"/>
<evidence type="ECO:0000259" key="2">
    <source>
        <dbReference type="Pfam" id="PF08044"/>
    </source>
</evidence>
<dbReference type="RefSeq" id="WP_216937496.1">
    <property type="nucleotide sequence ID" value="NZ_CP077062.1"/>
</dbReference>
<accession>A0A975SVC3</accession>
<dbReference type="PANTHER" id="PTHR40763">
    <property type="entry name" value="MEMBRANE PROTEIN-RELATED"/>
    <property type="match status" value="1"/>
</dbReference>
<dbReference type="Pfam" id="PF08044">
    <property type="entry name" value="DUF1707"/>
    <property type="match status" value="1"/>
</dbReference>
<evidence type="ECO:0000313" key="4">
    <source>
        <dbReference type="Proteomes" id="UP000683575"/>
    </source>
</evidence>
<organism evidence="3 4">
    <name type="scientific">Nocardioides panacis</name>
    <dbReference type="NCBI Taxonomy" id="2849501"/>
    <lineage>
        <taxon>Bacteria</taxon>
        <taxon>Bacillati</taxon>
        <taxon>Actinomycetota</taxon>
        <taxon>Actinomycetes</taxon>
        <taxon>Propionibacteriales</taxon>
        <taxon>Nocardioidaceae</taxon>
        <taxon>Nocardioides</taxon>
    </lineage>
</organism>
<protein>
    <submittedName>
        <fullName evidence="3">DUF1707 domain-containing protein</fullName>
    </submittedName>
</protein>
<dbReference type="Proteomes" id="UP000683575">
    <property type="component" value="Chromosome"/>
</dbReference>
<dbReference type="EMBL" id="CP077062">
    <property type="protein sequence ID" value="QWZ06523.1"/>
    <property type="molecule type" value="Genomic_DNA"/>
</dbReference>
<keyword evidence="1" id="KW-1133">Transmembrane helix</keyword>
<proteinExistence type="predicted"/>
<reference evidence="3" key="1">
    <citation type="submission" date="2021-06" db="EMBL/GenBank/DDBJ databases">
        <title>Complete genome sequence of Nocardioides sp. G188.</title>
        <authorList>
            <person name="Im W.-T."/>
        </authorList>
    </citation>
    <scope>NUCLEOTIDE SEQUENCE</scope>
    <source>
        <strain evidence="3">G188</strain>
    </source>
</reference>
<sequence>MNGPELRIGDDDREAAVTALGEHYAAGRLTKEEYDERAERAWSARTASELMPLFADLPRPQAARAAQPARPVPGRGHPGWWSGAWMGPLLLVVVGLVVLTHLPLILLLLVAWFFLVRSGRHWARSRHPRQWSGPHGHGWVR</sequence>
<gene>
    <name evidence="3" type="ORF">KRR39_13145</name>
</gene>
<keyword evidence="1" id="KW-0472">Membrane</keyword>
<keyword evidence="4" id="KW-1185">Reference proteome</keyword>
<feature type="transmembrane region" description="Helical" evidence="1">
    <location>
        <begin position="89"/>
        <end position="116"/>
    </location>
</feature>
<keyword evidence="1" id="KW-0812">Transmembrane</keyword>
<dbReference type="InterPro" id="IPR012551">
    <property type="entry name" value="DUF1707_SHOCT-like"/>
</dbReference>
<dbReference type="AlphaFoldDB" id="A0A975SVC3"/>
<feature type="domain" description="DUF1707" evidence="2">
    <location>
        <begin position="6"/>
        <end position="58"/>
    </location>
</feature>
<evidence type="ECO:0000313" key="3">
    <source>
        <dbReference type="EMBL" id="QWZ06523.1"/>
    </source>
</evidence>